<evidence type="ECO:0008006" key="3">
    <source>
        <dbReference type="Google" id="ProtNLM"/>
    </source>
</evidence>
<organism evidence="1 2">
    <name type="scientific">Spirosoma endophyticum</name>
    <dbReference type="NCBI Taxonomy" id="662367"/>
    <lineage>
        <taxon>Bacteria</taxon>
        <taxon>Pseudomonadati</taxon>
        <taxon>Bacteroidota</taxon>
        <taxon>Cytophagia</taxon>
        <taxon>Cytophagales</taxon>
        <taxon>Cytophagaceae</taxon>
        <taxon>Spirosoma</taxon>
    </lineage>
</organism>
<accession>A0A1I1RGV4</accession>
<proteinExistence type="predicted"/>
<dbReference type="OrthoDB" id="954357at2"/>
<dbReference type="EMBL" id="FOLQ01000004">
    <property type="protein sequence ID" value="SFD33367.1"/>
    <property type="molecule type" value="Genomic_DNA"/>
</dbReference>
<keyword evidence="2" id="KW-1185">Reference proteome</keyword>
<dbReference type="Proteomes" id="UP000198598">
    <property type="component" value="Unassembled WGS sequence"/>
</dbReference>
<protein>
    <recommendedName>
        <fullName evidence="3">tRNA nuclease CdiA C-terminal domain-containing protein</fullName>
    </recommendedName>
</protein>
<evidence type="ECO:0000313" key="1">
    <source>
        <dbReference type="EMBL" id="SFD33367.1"/>
    </source>
</evidence>
<sequence length="179" mass="20531">MSRIDYPLIYPDLRKNETEPSGGYVEMHLTHASHEATRNIETAIILARQGFKVRLLPIDNTPHIKNPDAYFIDQDIIVEFKHNYTPTASAIEREIRNAKKQADYILIHIMSSITKGELIRGLKLQIHRAENVIAVWMLLEETLYQFTPTEIRDGTIELKIQWGDTAEPHHPKEGPGISP</sequence>
<name>A0A1I1RGV4_9BACT</name>
<gene>
    <name evidence="1" type="ORF">SAMN05216167_104395</name>
</gene>
<dbReference type="RefSeq" id="WP_093827009.1">
    <property type="nucleotide sequence ID" value="NZ_FOLQ01000004.1"/>
</dbReference>
<evidence type="ECO:0000313" key="2">
    <source>
        <dbReference type="Proteomes" id="UP000198598"/>
    </source>
</evidence>
<dbReference type="AlphaFoldDB" id="A0A1I1RGV4"/>
<dbReference type="Gene3D" id="3.40.1350.120">
    <property type="match status" value="1"/>
</dbReference>
<reference evidence="1 2" key="1">
    <citation type="submission" date="2016-10" db="EMBL/GenBank/DDBJ databases">
        <authorList>
            <person name="de Groot N.N."/>
        </authorList>
    </citation>
    <scope>NUCLEOTIDE SEQUENCE [LARGE SCALE GENOMIC DNA]</scope>
    <source>
        <strain evidence="1 2">DSM 26130</strain>
    </source>
</reference>